<dbReference type="SUPFAM" id="SSF53383">
    <property type="entry name" value="PLP-dependent transferases"/>
    <property type="match status" value="1"/>
</dbReference>
<keyword evidence="3 5" id="KW-0808">Transferase</keyword>
<reference evidence="5" key="1">
    <citation type="journal article" date="2011" name="PLoS Biol.">
        <title>Gene gain and loss during evolution of obligate parasitism in the white rust pathogen of Arabidopsis thaliana.</title>
        <authorList>
            <person name="Kemen E."/>
            <person name="Gardiner A."/>
            <person name="Schultz-Larsen T."/>
            <person name="Kemen A.C."/>
            <person name="Balmuth A.L."/>
            <person name="Robert-Seilaniantz A."/>
            <person name="Bailey K."/>
            <person name="Holub E."/>
            <person name="Studholme D.J."/>
            <person name="Maclean D."/>
            <person name="Jones J.D."/>
        </authorList>
    </citation>
    <scope>NUCLEOTIDE SEQUENCE</scope>
</reference>
<dbReference type="Gene3D" id="3.40.640.10">
    <property type="entry name" value="Type I PLP-dependent aspartate aminotransferase-like (Major domain)"/>
    <property type="match status" value="1"/>
</dbReference>
<dbReference type="EMBL" id="FR824075">
    <property type="protein sequence ID" value="CCA17081.1"/>
    <property type="molecule type" value="Genomic_DNA"/>
</dbReference>
<dbReference type="CDD" id="cd03109">
    <property type="entry name" value="DTBS"/>
    <property type="match status" value="1"/>
</dbReference>
<dbReference type="UniPathway" id="UPA00078"/>
<dbReference type="GO" id="GO:0030170">
    <property type="term" value="F:pyridoxal phosphate binding"/>
    <property type="evidence" value="ECO:0007669"/>
    <property type="project" value="InterPro"/>
</dbReference>
<dbReference type="InterPro" id="IPR049704">
    <property type="entry name" value="Aminotrans_3_PPA_site"/>
</dbReference>
<reference evidence="5" key="2">
    <citation type="submission" date="2011-02" db="EMBL/GenBank/DDBJ databases">
        <authorList>
            <person name="MacLean D."/>
        </authorList>
    </citation>
    <scope>NUCLEOTIDE SEQUENCE</scope>
</reference>
<dbReference type="InterPro" id="IPR015421">
    <property type="entry name" value="PyrdxlP-dep_Trfase_major"/>
</dbReference>
<dbReference type="InterPro" id="IPR015424">
    <property type="entry name" value="PyrdxlP-dep_Trfase"/>
</dbReference>
<dbReference type="InterPro" id="IPR015422">
    <property type="entry name" value="PyrdxlP-dep_Trfase_small"/>
</dbReference>
<dbReference type="InterPro" id="IPR027417">
    <property type="entry name" value="P-loop_NTPase"/>
</dbReference>
<dbReference type="PANTHER" id="PTHR42684">
    <property type="entry name" value="ADENOSYLMETHIONINE-8-AMINO-7-OXONONANOATE AMINOTRANSFERASE"/>
    <property type="match status" value="1"/>
</dbReference>
<dbReference type="InterPro" id="IPR004472">
    <property type="entry name" value="DTB_synth_BioD"/>
</dbReference>
<dbReference type="SUPFAM" id="SSF52540">
    <property type="entry name" value="P-loop containing nucleoside triphosphate hydrolases"/>
    <property type="match status" value="1"/>
</dbReference>
<accession>F0W7I0</accession>
<evidence type="ECO:0000256" key="2">
    <source>
        <dbReference type="ARBA" id="ARBA00022576"/>
    </source>
</evidence>
<dbReference type="GO" id="GO:0000287">
    <property type="term" value="F:magnesium ion binding"/>
    <property type="evidence" value="ECO:0007669"/>
    <property type="project" value="InterPro"/>
</dbReference>
<dbReference type="HOGENOM" id="CLU_010794_0_0_1"/>
<dbReference type="GO" id="GO:0005739">
    <property type="term" value="C:mitochondrion"/>
    <property type="evidence" value="ECO:0007669"/>
    <property type="project" value="UniProtKB-SubCell"/>
</dbReference>
<gene>
    <name evidence="5" type="primary">AlNc14C30G2786</name>
    <name evidence="5" type="ORF">ALNC14_032240</name>
</gene>
<dbReference type="Gene3D" id="3.40.50.300">
    <property type="entry name" value="P-loop containing nucleotide triphosphate hydrolases"/>
    <property type="match status" value="1"/>
</dbReference>
<dbReference type="PROSITE" id="PS00600">
    <property type="entry name" value="AA_TRANSFER_CLASS_3"/>
    <property type="match status" value="1"/>
</dbReference>
<proteinExistence type="inferred from homology"/>
<dbReference type="HAMAP" id="MF_00336">
    <property type="entry name" value="BioD"/>
    <property type="match status" value="1"/>
</dbReference>
<comment type="subcellular location">
    <subcellularLocation>
        <location evidence="1">Mitochondrion</location>
    </subcellularLocation>
</comment>
<dbReference type="InterPro" id="IPR005814">
    <property type="entry name" value="Aminotrans_3"/>
</dbReference>
<evidence type="ECO:0000313" key="5">
    <source>
        <dbReference type="EMBL" id="CCA17081.1"/>
    </source>
</evidence>
<keyword evidence="2 5" id="KW-0032">Aminotransferase</keyword>
<evidence type="ECO:0000256" key="4">
    <source>
        <dbReference type="ARBA" id="ARBA00022898"/>
    </source>
</evidence>
<sequence>MLAAHCRVAKRSKVWRNYHRGIVPLSDQMQQQREQLHAHDHALSVPIDTPIFQVYGSNTDVGKTVLTAGICRSAIQNLKYKVTYIKPIQTGTDAANSDAAFVKRNVSQSDHLHCETLFSWKTPVSPHLAAKLESKPLSDERLIRTLEERLQAIHSTPSPSNHLTLVETAGGVCSPTASTCCQADVYRALRLPVILIGDGKLGGISATISAMESLLIRGYDLAALCMLEQESDLNNTSAIALRLSELSIPLYTFGNLPPESEPLTEWYKSQSNVFDEVVSALDKFHSNREKRLHDLEEQCGSIFWWPFTQHKQISSKTPTVIDSAYGDSFQVWNKQRKSIDSMFDSCASWWTQGIGHGNAKMATSLAYAAGRFGHVMFPENVHEPAFRLAQRLLKSFGNGWASRVFFTDNGSTAVEVALKVAFRKYITDQNGSYEDADKLCVLAQANCYHGDTLGVMNIVESGVFNNNQHPWYRSQAVLLQVPSVAFRDGKITISLPSDICTSEQPNEKEYSTFEVVFDQERCQTDSLYGTYRDYVRKVLAESDRWRIGAAVMEPLLLGSGGMILVDPLFQRVIVEVCREYRIPVIYDEVFSGCWRLGVESGRDLIGMDPDISCFAKLLTGGVVPLAVTLTSEEIFTRFYTDSKAEALLHGHSFTANPVGCAAANTALDMYEIGEQSQKTKTLTCKSPVKLAALTQNMLWDQSSIINISKLFSVERAFAIGTVCVVELKSNRAGYTSQDAAKVIQRLRVEGVYARALGNVLYMMASPVSSRKNCDQWLGKLIKCLHENS</sequence>
<dbReference type="Pfam" id="PF00202">
    <property type="entry name" value="Aminotran_3"/>
    <property type="match status" value="1"/>
</dbReference>
<dbReference type="NCBIfam" id="TIGR00347">
    <property type="entry name" value="bioD"/>
    <property type="match status" value="1"/>
</dbReference>
<protein>
    <submittedName>
        <fullName evidence="5">Adenosylmethionine8amino7oxononanoate aminotransferase putative</fullName>
    </submittedName>
</protein>
<dbReference type="AlphaFoldDB" id="F0W7I0"/>
<dbReference type="GO" id="GO:0004141">
    <property type="term" value="F:dethiobiotin synthase activity"/>
    <property type="evidence" value="ECO:0007669"/>
    <property type="project" value="InterPro"/>
</dbReference>
<keyword evidence="4" id="KW-0663">Pyridoxal phosphate</keyword>
<dbReference type="Gene3D" id="3.90.1150.10">
    <property type="entry name" value="Aspartate Aminotransferase, domain 1"/>
    <property type="match status" value="2"/>
</dbReference>
<dbReference type="Pfam" id="PF13500">
    <property type="entry name" value="AAA_26"/>
    <property type="match status" value="1"/>
</dbReference>
<name>F0W7I0_9STRA</name>
<dbReference type="PANTHER" id="PTHR42684:SF3">
    <property type="entry name" value="ADENOSYLMETHIONINE-8-AMINO-7-OXONONANOATE AMINOTRANSFERASE"/>
    <property type="match status" value="1"/>
</dbReference>
<evidence type="ECO:0000256" key="1">
    <source>
        <dbReference type="ARBA" id="ARBA00004173"/>
    </source>
</evidence>
<dbReference type="GO" id="GO:0009102">
    <property type="term" value="P:biotin biosynthetic process"/>
    <property type="evidence" value="ECO:0007669"/>
    <property type="project" value="UniProtKB-UniPathway"/>
</dbReference>
<dbReference type="GO" id="GO:0005524">
    <property type="term" value="F:ATP binding"/>
    <property type="evidence" value="ECO:0007669"/>
    <property type="project" value="InterPro"/>
</dbReference>
<evidence type="ECO:0000256" key="3">
    <source>
        <dbReference type="ARBA" id="ARBA00022679"/>
    </source>
</evidence>
<organism evidence="5">
    <name type="scientific">Albugo laibachii Nc14</name>
    <dbReference type="NCBI Taxonomy" id="890382"/>
    <lineage>
        <taxon>Eukaryota</taxon>
        <taxon>Sar</taxon>
        <taxon>Stramenopiles</taxon>
        <taxon>Oomycota</taxon>
        <taxon>Peronosporomycetes</taxon>
        <taxon>Albuginales</taxon>
        <taxon>Albuginaceae</taxon>
        <taxon>Albugo</taxon>
    </lineage>
</organism>
<dbReference type="GO" id="GO:0004015">
    <property type="term" value="F:adenosylmethionine-8-amino-7-oxononanoate transaminase activity"/>
    <property type="evidence" value="ECO:0007669"/>
    <property type="project" value="TreeGrafter"/>
</dbReference>